<dbReference type="AlphaFoldDB" id="A0A0C1U729"/>
<evidence type="ECO:0008006" key="3">
    <source>
        <dbReference type="Google" id="ProtNLM"/>
    </source>
</evidence>
<protein>
    <recommendedName>
        <fullName evidence="3">DUF3867 domain-containing protein</fullName>
    </recommendedName>
</protein>
<evidence type="ECO:0000313" key="2">
    <source>
        <dbReference type="Proteomes" id="UP000031366"/>
    </source>
</evidence>
<proteinExistence type="predicted"/>
<dbReference type="Proteomes" id="UP000031366">
    <property type="component" value="Unassembled WGS sequence"/>
</dbReference>
<dbReference type="InterPro" id="IPR024218">
    <property type="entry name" value="DUF3867"/>
</dbReference>
<dbReference type="RefSeq" id="WP_039631356.1">
    <property type="nucleotide sequence ID" value="NZ_AYSO01000014.1"/>
</dbReference>
<gene>
    <name evidence="1" type="ORF">U732_2991</name>
</gene>
<dbReference type="EMBL" id="AYSO01000014">
    <property type="protein sequence ID" value="KIE47638.1"/>
    <property type="molecule type" value="Genomic_DNA"/>
</dbReference>
<dbReference type="Pfam" id="PF12983">
    <property type="entry name" value="DUF3867"/>
    <property type="match status" value="1"/>
</dbReference>
<sequence>MSDVIDFNELKNRASDKDLDKFEQYIYGLYYSMAQGDLNMMEFTKSLREYMEKNNISEEKLMNIQKKLMERYGLDVSDLENQMKSFGVDMSGLGLGNLNKDYEDIRKTVSFHEKYKDKIAISQVTIYKIHNNLNTLDIILQEEKVILKSPKDINLKDNELNEFLCSYKKVIKEKNLKISLCQNVSEYDY</sequence>
<keyword evidence="2" id="KW-1185">Reference proteome</keyword>
<evidence type="ECO:0000313" key="1">
    <source>
        <dbReference type="EMBL" id="KIE47638.1"/>
    </source>
</evidence>
<reference evidence="1 2" key="1">
    <citation type="journal article" date="2015" name="Infect. Genet. Evol.">
        <title>Genomic sequences of six botulinum neurotoxin-producing strains representing three clostridial species illustrate the mobility and diversity of botulinum neurotoxin genes.</title>
        <authorList>
            <person name="Smith T.J."/>
            <person name="Hill K.K."/>
            <person name="Xie G."/>
            <person name="Foley B.T."/>
            <person name="Williamson C.H."/>
            <person name="Foster J.T."/>
            <person name="Johnson S.L."/>
            <person name="Chertkov O."/>
            <person name="Teshima H."/>
            <person name="Gibbons H.S."/>
            <person name="Johnsky L.A."/>
            <person name="Karavis M.A."/>
            <person name="Smith L.A."/>
        </authorList>
    </citation>
    <scope>NUCLEOTIDE SEQUENCE [LARGE SCALE GENOMIC DNA]</scope>
    <source>
        <strain evidence="1 2">CDC 2741</strain>
    </source>
</reference>
<comment type="caution">
    <text evidence="1">The sequence shown here is derived from an EMBL/GenBank/DDBJ whole genome shotgun (WGS) entry which is preliminary data.</text>
</comment>
<accession>A0A0C1U729</accession>
<name>A0A0C1U729_9CLOT</name>
<dbReference type="OrthoDB" id="1754214at2"/>
<organism evidence="1 2">
    <name type="scientific">Clostridium argentinense CDC 2741</name>
    <dbReference type="NCBI Taxonomy" id="1418104"/>
    <lineage>
        <taxon>Bacteria</taxon>
        <taxon>Bacillati</taxon>
        <taxon>Bacillota</taxon>
        <taxon>Clostridia</taxon>
        <taxon>Eubacteriales</taxon>
        <taxon>Clostridiaceae</taxon>
        <taxon>Clostridium</taxon>
    </lineage>
</organism>